<dbReference type="SUPFAM" id="SSF53041">
    <property type="entry name" value="Resolvase-like"/>
    <property type="match status" value="1"/>
</dbReference>
<keyword evidence="2" id="KW-0238">DNA-binding</keyword>
<keyword evidence="1" id="KW-0229">DNA integration</keyword>
<evidence type="ECO:0000256" key="4">
    <source>
        <dbReference type="PIRSR" id="PIRSR606118-50"/>
    </source>
</evidence>
<evidence type="ECO:0000256" key="3">
    <source>
        <dbReference type="ARBA" id="ARBA00023172"/>
    </source>
</evidence>
<keyword evidence="3" id="KW-0233">DNA recombination</keyword>
<feature type="active site" description="O-(5'-phospho-DNA)-serine intermediate" evidence="4 5">
    <location>
        <position position="10"/>
    </location>
</feature>
<dbReference type="Proteomes" id="UP000054703">
    <property type="component" value="Unassembled WGS sequence"/>
</dbReference>
<dbReference type="STRING" id="45074.Lsan_3478"/>
<evidence type="ECO:0000256" key="5">
    <source>
        <dbReference type="PROSITE-ProRule" id="PRU10137"/>
    </source>
</evidence>
<dbReference type="InterPro" id="IPR006119">
    <property type="entry name" value="Resolv_N"/>
</dbReference>
<evidence type="ECO:0000259" key="6">
    <source>
        <dbReference type="Pfam" id="PF00239"/>
    </source>
</evidence>
<evidence type="ECO:0000256" key="2">
    <source>
        <dbReference type="ARBA" id="ARBA00023125"/>
    </source>
</evidence>
<dbReference type="Pfam" id="PF00239">
    <property type="entry name" value="Resolvase"/>
    <property type="match status" value="1"/>
</dbReference>
<dbReference type="InterPro" id="IPR036162">
    <property type="entry name" value="Resolvase-like_N_sf"/>
</dbReference>
<dbReference type="GO" id="GO:0000150">
    <property type="term" value="F:DNA strand exchange activity"/>
    <property type="evidence" value="ECO:0007669"/>
    <property type="project" value="InterPro"/>
</dbReference>
<evidence type="ECO:0000256" key="1">
    <source>
        <dbReference type="ARBA" id="ARBA00022908"/>
    </source>
</evidence>
<dbReference type="RefSeq" id="WP_202814643.1">
    <property type="nucleotide sequence ID" value="NZ_CAAAIH010000049.1"/>
</dbReference>
<keyword evidence="8" id="KW-1185">Reference proteome</keyword>
<accession>A0A0W0YB14</accession>
<gene>
    <name evidence="7" type="ORF">Lsan_3478</name>
</gene>
<dbReference type="Gene3D" id="3.40.50.1390">
    <property type="entry name" value="Resolvase, N-terminal catalytic domain"/>
    <property type="match status" value="1"/>
</dbReference>
<comment type="caution">
    <text evidence="7">The sequence shown here is derived from an EMBL/GenBank/DDBJ whole genome shotgun (WGS) entry which is preliminary data.</text>
</comment>
<name>A0A0W0YB14_9GAMM</name>
<reference evidence="7 8" key="1">
    <citation type="submission" date="2015-11" db="EMBL/GenBank/DDBJ databases">
        <title>Genomic analysis of 38 Legionella species identifies large and diverse effector repertoires.</title>
        <authorList>
            <person name="Burstein D."/>
            <person name="Amaro F."/>
            <person name="Zusman T."/>
            <person name="Lifshitz Z."/>
            <person name="Cohen O."/>
            <person name="Gilbert J.A."/>
            <person name="Pupko T."/>
            <person name="Shuman H.A."/>
            <person name="Segal G."/>
        </authorList>
    </citation>
    <scope>NUCLEOTIDE SEQUENCE [LARGE SCALE GENOMIC DNA]</scope>
    <source>
        <strain evidence="7 8">SC-63-C7</strain>
    </source>
</reference>
<evidence type="ECO:0000313" key="7">
    <source>
        <dbReference type="EMBL" id="KTD53814.1"/>
    </source>
</evidence>
<dbReference type="EMBL" id="LNYU01000090">
    <property type="protein sequence ID" value="KTD53814.1"/>
    <property type="molecule type" value="Genomic_DNA"/>
</dbReference>
<evidence type="ECO:0000313" key="8">
    <source>
        <dbReference type="Proteomes" id="UP000054703"/>
    </source>
</evidence>
<organism evidence="7 8">
    <name type="scientific">Legionella santicrucis</name>
    <dbReference type="NCBI Taxonomy" id="45074"/>
    <lineage>
        <taxon>Bacteria</taxon>
        <taxon>Pseudomonadati</taxon>
        <taxon>Pseudomonadota</taxon>
        <taxon>Gammaproteobacteria</taxon>
        <taxon>Legionellales</taxon>
        <taxon>Legionellaceae</taxon>
        <taxon>Legionella</taxon>
    </lineage>
</organism>
<dbReference type="GO" id="GO:0015074">
    <property type="term" value="P:DNA integration"/>
    <property type="evidence" value="ECO:0007669"/>
    <property type="project" value="UniProtKB-KW"/>
</dbReference>
<dbReference type="PROSITE" id="PS00397">
    <property type="entry name" value="RECOMBINASES_1"/>
    <property type="match status" value="1"/>
</dbReference>
<dbReference type="InterPro" id="IPR006118">
    <property type="entry name" value="Recombinase_CS"/>
</dbReference>
<protein>
    <recommendedName>
        <fullName evidence="6">Resolvase/invertase-type recombinase catalytic domain-containing protein</fullName>
    </recommendedName>
</protein>
<dbReference type="GO" id="GO:0003677">
    <property type="term" value="F:DNA binding"/>
    <property type="evidence" value="ECO:0007669"/>
    <property type="project" value="UniProtKB-KW"/>
</dbReference>
<feature type="domain" description="Resolvase/invertase-type recombinase catalytic" evidence="6">
    <location>
        <begin position="4"/>
        <end position="72"/>
    </location>
</feature>
<sequence>MTNFAYLRVSTDHQDAKNQKLGVLDYCNSRGISALTFVEDTVSGKSSWRERAIGSILEKSEKGDVIVASEISS</sequence>
<dbReference type="PATRIC" id="fig|45074.5.peg.3741"/>
<dbReference type="AlphaFoldDB" id="A0A0W0YB14"/>
<proteinExistence type="predicted"/>